<dbReference type="OrthoDB" id="789281at2"/>
<dbReference type="KEGG" id="pseg:D3H65_05985"/>
<keyword evidence="2" id="KW-1185">Reference proteome</keyword>
<organism evidence="1 2">
    <name type="scientific">Paraflavitalea soli</name>
    <dbReference type="NCBI Taxonomy" id="2315862"/>
    <lineage>
        <taxon>Bacteria</taxon>
        <taxon>Pseudomonadati</taxon>
        <taxon>Bacteroidota</taxon>
        <taxon>Chitinophagia</taxon>
        <taxon>Chitinophagales</taxon>
        <taxon>Chitinophagaceae</taxon>
        <taxon>Paraflavitalea</taxon>
    </lineage>
</organism>
<reference evidence="1 2" key="1">
    <citation type="submission" date="2018-09" db="EMBL/GenBank/DDBJ databases">
        <title>Genome sequencing of strain 6GH32-13.</title>
        <authorList>
            <person name="Weon H.-Y."/>
            <person name="Heo J."/>
            <person name="Kwon S.-W."/>
        </authorList>
    </citation>
    <scope>NUCLEOTIDE SEQUENCE [LARGE SCALE GENOMIC DNA]</scope>
    <source>
        <strain evidence="1 2">5GH32-13</strain>
    </source>
</reference>
<gene>
    <name evidence="1" type="ORF">D3H65_05985</name>
</gene>
<protein>
    <submittedName>
        <fullName evidence="1">Uncharacterized protein</fullName>
    </submittedName>
</protein>
<evidence type="ECO:0000313" key="1">
    <source>
        <dbReference type="EMBL" id="AXY73555.1"/>
    </source>
</evidence>
<dbReference type="EMBL" id="CP032157">
    <property type="protein sequence ID" value="AXY73555.1"/>
    <property type="molecule type" value="Genomic_DNA"/>
</dbReference>
<accession>A0A3B7MPR2</accession>
<proteinExistence type="predicted"/>
<dbReference type="RefSeq" id="WP_119049393.1">
    <property type="nucleotide sequence ID" value="NZ_CP032157.1"/>
</dbReference>
<dbReference type="AlphaFoldDB" id="A0A3B7MPR2"/>
<name>A0A3B7MPR2_9BACT</name>
<evidence type="ECO:0000313" key="2">
    <source>
        <dbReference type="Proteomes" id="UP000263900"/>
    </source>
</evidence>
<sequence>MNPHLALSLILIVLLSCKEQQAPQALAANAADTVKAVAVIDSTAPLVEDTAHPADPVERTEFFADSLHIGKRGLNKIELSLYSSADTSYAVIQFFSKQSNKWVLKNEYQYERRAAISCDPKLSDFNNDGLKDFTYISMEAARGANEVRRLFIYDKARDMLISMQNAEDYPNMQYNKELNCIDAFLVYGGCSTMFLRIKGDSLKPFARVELVDGLTVSTYDKQGKEKIIFQDSTEKAVYVRYKNYKPLKVY</sequence>
<dbReference type="Proteomes" id="UP000263900">
    <property type="component" value="Chromosome"/>
</dbReference>